<feature type="domain" description="SnoaL-like" evidence="1">
    <location>
        <begin position="10"/>
        <end position="140"/>
    </location>
</feature>
<evidence type="ECO:0000259" key="1">
    <source>
        <dbReference type="Pfam" id="PF13577"/>
    </source>
</evidence>
<protein>
    <recommendedName>
        <fullName evidence="1">SnoaL-like domain-containing protein</fullName>
    </recommendedName>
</protein>
<evidence type="ECO:0000313" key="2">
    <source>
        <dbReference type="EMBL" id="CBH50063.1"/>
    </source>
</evidence>
<accession>A0A3S5YBV4</accession>
<proteinExistence type="predicted"/>
<dbReference type="RefSeq" id="WP_005517605.1">
    <property type="nucleotide sequence ID" value="NC_014659.1"/>
</dbReference>
<evidence type="ECO:0000313" key="3">
    <source>
        <dbReference type="Proteomes" id="UP000006892"/>
    </source>
</evidence>
<dbReference type="Gene3D" id="3.10.450.50">
    <property type="match status" value="1"/>
</dbReference>
<dbReference type="AlphaFoldDB" id="A0A3S5YBV4"/>
<dbReference type="GeneID" id="57579714"/>
<gene>
    <name evidence="2" type="ordered locus">REQ_40940</name>
</gene>
<dbReference type="InterPro" id="IPR032710">
    <property type="entry name" value="NTF2-like_dom_sf"/>
</dbReference>
<organism evidence="2">
    <name type="scientific">Rhodococcus hoagii (strain 103S)</name>
    <name type="common">Rhodococcus equi</name>
    <dbReference type="NCBI Taxonomy" id="685727"/>
    <lineage>
        <taxon>Bacteria</taxon>
        <taxon>Bacillati</taxon>
        <taxon>Actinomycetota</taxon>
        <taxon>Actinomycetes</taxon>
        <taxon>Mycobacteriales</taxon>
        <taxon>Nocardiaceae</taxon>
        <taxon>Prescottella</taxon>
    </lineage>
</organism>
<dbReference type="Pfam" id="PF13577">
    <property type="entry name" value="SnoaL_4"/>
    <property type="match status" value="1"/>
</dbReference>
<dbReference type="Proteomes" id="UP001154400">
    <property type="component" value="Chromosome"/>
</dbReference>
<dbReference type="InterPro" id="IPR037401">
    <property type="entry name" value="SnoaL-like"/>
</dbReference>
<sequence length="144" mass="15909">MEQQTSTDPRGEVQDLLARIAQLADDGTVEEYLEHFTADAIWESQANPVTGMAAQMRKGVEAIEEGVRERRAGGVQGPGTSSRHVITTVAVSLDSDVEASSTAYWLFFRDTTSEPRLAGVGRYDDTHRYEGGRWKLAHRRITVG</sequence>
<reference evidence="2" key="1">
    <citation type="journal article" date="2010" name="PLoS Genet.">
        <title>The genome of a pathogenic rhodococcus: cooptive virulence underpinned by key gene acquisitions.</title>
        <authorList>
            <person name="Letek M."/>
            <person name="Gonzalez P."/>
            <person name="Macarthur I."/>
            <person name="Rodriguez H."/>
            <person name="Freeman T.C."/>
            <person name="Valero-Rello A."/>
            <person name="Blanco M."/>
            <person name="Buckley T."/>
            <person name="Cherevach I."/>
            <person name="Fahey R."/>
            <person name="Hapeshi A."/>
            <person name="Holdstock J."/>
            <person name="Leadon D."/>
            <person name="Navas J."/>
            <person name="Ocampo A."/>
            <person name="Quail M.A."/>
            <person name="Sanders M."/>
            <person name="Scortti M.M."/>
            <person name="Prescott J.F."/>
            <person name="Fogarty U."/>
            <person name="Meijer W.G."/>
            <person name="Parkhill J."/>
            <person name="Bentley S.D."/>
            <person name="Vazquez-Boland J.A."/>
        </authorList>
    </citation>
    <scope>NUCLEOTIDE SEQUENCE [LARGE SCALE GENOMIC DNA]</scope>
    <source>
        <strain evidence="2 3">103S</strain>
    </source>
</reference>
<dbReference type="EMBL" id="FN563149">
    <property type="protein sequence ID" value="CBH50063.1"/>
    <property type="molecule type" value="Genomic_DNA"/>
</dbReference>
<name>A0A3S5YBV4_RHOH1</name>
<dbReference type="KEGG" id="req:REQ_40940"/>
<dbReference type="SUPFAM" id="SSF54427">
    <property type="entry name" value="NTF2-like"/>
    <property type="match status" value="1"/>
</dbReference>